<dbReference type="RefSeq" id="WP_210681452.1">
    <property type="nucleotide sequence ID" value="NZ_JAGMWN010000003.1"/>
</dbReference>
<dbReference type="Gene3D" id="3.40.50.720">
    <property type="entry name" value="NAD(P)-binding Rossmann-like Domain"/>
    <property type="match status" value="1"/>
</dbReference>
<comment type="caution">
    <text evidence="6">The sequence shown here is derived from an EMBL/GenBank/DDBJ whole genome shotgun (WGS) entry which is preliminary data.</text>
</comment>
<evidence type="ECO:0000313" key="7">
    <source>
        <dbReference type="Proteomes" id="UP000672602"/>
    </source>
</evidence>
<gene>
    <name evidence="6" type="ORF">KAJ83_07600</name>
</gene>
<dbReference type="SUPFAM" id="SSF50129">
    <property type="entry name" value="GroES-like"/>
    <property type="match status" value="1"/>
</dbReference>
<dbReference type="InterPro" id="IPR011032">
    <property type="entry name" value="GroES-like_sf"/>
</dbReference>
<comment type="similarity">
    <text evidence="2">Belongs to the zinc-containing alcohol dehydrogenase family.</text>
</comment>
<dbReference type="EMBL" id="JAGMWN010000003">
    <property type="protein sequence ID" value="MBP5856867.1"/>
    <property type="molecule type" value="Genomic_DNA"/>
</dbReference>
<evidence type="ECO:0000313" key="6">
    <source>
        <dbReference type="EMBL" id="MBP5856867.1"/>
    </source>
</evidence>
<proteinExistence type="inferred from homology"/>
<evidence type="ECO:0000256" key="3">
    <source>
        <dbReference type="ARBA" id="ARBA00022723"/>
    </source>
</evidence>
<evidence type="ECO:0000256" key="1">
    <source>
        <dbReference type="ARBA" id="ARBA00001947"/>
    </source>
</evidence>
<evidence type="ECO:0000256" key="2">
    <source>
        <dbReference type="ARBA" id="ARBA00008072"/>
    </source>
</evidence>
<keyword evidence="7" id="KW-1185">Reference proteome</keyword>
<name>A0A8J7S795_9PROT</name>
<organism evidence="6 7">
    <name type="scientific">Marivibrio halodurans</name>
    <dbReference type="NCBI Taxonomy" id="2039722"/>
    <lineage>
        <taxon>Bacteria</taxon>
        <taxon>Pseudomonadati</taxon>
        <taxon>Pseudomonadota</taxon>
        <taxon>Alphaproteobacteria</taxon>
        <taxon>Rhodospirillales</taxon>
        <taxon>Rhodospirillaceae</taxon>
        <taxon>Marivibrio</taxon>
    </lineage>
</organism>
<dbReference type="InterPro" id="IPR036291">
    <property type="entry name" value="NAD(P)-bd_dom_sf"/>
</dbReference>
<dbReference type="AlphaFoldDB" id="A0A8J7S795"/>
<dbReference type="PANTHER" id="PTHR43350:SF19">
    <property type="entry name" value="D-GULOSIDE 3-DEHYDROGENASE"/>
    <property type="match status" value="1"/>
</dbReference>
<keyword evidence="4" id="KW-0862">Zinc</keyword>
<evidence type="ECO:0000256" key="4">
    <source>
        <dbReference type="ARBA" id="ARBA00022833"/>
    </source>
</evidence>
<keyword evidence="3" id="KW-0479">Metal-binding</keyword>
<accession>A0A8J7S795</accession>
<reference evidence="6" key="1">
    <citation type="submission" date="2021-04" db="EMBL/GenBank/DDBJ databases">
        <authorList>
            <person name="Zhang D.-C."/>
        </authorList>
    </citation>
    <scope>NUCLEOTIDE SEQUENCE</scope>
    <source>
        <strain evidence="6">CGMCC 1.15697</strain>
    </source>
</reference>
<dbReference type="Gene3D" id="3.90.180.10">
    <property type="entry name" value="Medium-chain alcohol dehydrogenases, catalytic domain"/>
    <property type="match status" value="1"/>
</dbReference>
<dbReference type="GO" id="GO:0046872">
    <property type="term" value="F:metal ion binding"/>
    <property type="evidence" value="ECO:0007669"/>
    <property type="project" value="UniProtKB-KW"/>
</dbReference>
<dbReference type="GO" id="GO:0016491">
    <property type="term" value="F:oxidoreductase activity"/>
    <property type="evidence" value="ECO:0007669"/>
    <property type="project" value="UniProtKB-KW"/>
</dbReference>
<dbReference type="CDD" id="cd08255">
    <property type="entry name" value="2-desacetyl-2-hydroxyethyl_bacteriochlorophyllide_like"/>
    <property type="match status" value="1"/>
</dbReference>
<dbReference type="Proteomes" id="UP000672602">
    <property type="component" value="Unassembled WGS sequence"/>
</dbReference>
<evidence type="ECO:0000256" key="5">
    <source>
        <dbReference type="ARBA" id="ARBA00023002"/>
    </source>
</evidence>
<dbReference type="SUPFAM" id="SSF51735">
    <property type="entry name" value="NAD(P)-binding Rossmann-fold domains"/>
    <property type="match status" value="1"/>
</dbReference>
<sequence length="333" mass="36081">MSDSEAFAFWITGRETGEIRIEALEPLTSDMVRVETYFSAISRGTESLVWRNEVPASQIDAMRAPFQVGRFPAPVKYGYIAVGRVIDGPEGVRGRDVFCLHPHQTRFQVPADMAVPLPEGLPSDRAVLAANMETAVNACWDAAPVLGERIAVVGAGVVGCLVAYLVAQLPGIRVALIDPLEEKREIADALGLAFRTPDEARTAEGACDLVFHASGNPAGLAQALDLAGLEGRIVEMSWYGDRVVPLPLGEAFHSRRLHLISSQVGRLPAHRQARWSHRARMSLALDLLRDPVLDALITGEDRFEDLPHVMGPVAADARVLCHRIRYGNGTGGA</sequence>
<dbReference type="PANTHER" id="PTHR43350">
    <property type="entry name" value="NAD-DEPENDENT ALCOHOL DEHYDROGENASE"/>
    <property type="match status" value="1"/>
</dbReference>
<protein>
    <submittedName>
        <fullName evidence="6">Zinc-binding alcohol dehydrogenase</fullName>
    </submittedName>
</protein>
<keyword evidence="5" id="KW-0560">Oxidoreductase</keyword>
<comment type="cofactor">
    <cofactor evidence="1">
        <name>Zn(2+)</name>
        <dbReference type="ChEBI" id="CHEBI:29105"/>
    </cofactor>
</comment>